<organism evidence="3 4">
    <name type="scientific">Lactarius akahatsu</name>
    <dbReference type="NCBI Taxonomy" id="416441"/>
    <lineage>
        <taxon>Eukaryota</taxon>
        <taxon>Fungi</taxon>
        <taxon>Dikarya</taxon>
        <taxon>Basidiomycota</taxon>
        <taxon>Agaricomycotina</taxon>
        <taxon>Agaricomycetes</taxon>
        <taxon>Russulales</taxon>
        <taxon>Russulaceae</taxon>
        <taxon>Lactarius</taxon>
    </lineage>
</organism>
<feature type="transmembrane region" description="Helical" evidence="1">
    <location>
        <begin position="217"/>
        <end position="242"/>
    </location>
</feature>
<comment type="caution">
    <text evidence="3">The sequence shown here is derived from an EMBL/GenBank/DDBJ whole genome shotgun (WGS) entry which is preliminary data.</text>
</comment>
<keyword evidence="4" id="KW-1185">Reference proteome</keyword>
<evidence type="ECO:0000259" key="2">
    <source>
        <dbReference type="Pfam" id="PF20153"/>
    </source>
</evidence>
<dbReference type="InterPro" id="IPR045338">
    <property type="entry name" value="DUF6535"/>
</dbReference>
<evidence type="ECO:0000256" key="1">
    <source>
        <dbReference type="SAM" id="Phobius"/>
    </source>
</evidence>
<evidence type="ECO:0000313" key="3">
    <source>
        <dbReference type="EMBL" id="KAH8991211.1"/>
    </source>
</evidence>
<dbReference type="EMBL" id="JAKELL010000027">
    <property type="protein sequence ID" value="KAH8991211.1"/>
    <property type="molecule type" value="Genomic_DNA"/>
</dbReference>
<accession>A0AAD4QDH8</accession>
<keyword evidence="1" id="KW-0472">Membrane</keyword>
<dbReference type="AlphaFoldDB" id="A0AAD4QDH8"/>
<feature type="transmembrane region" description="Helical" evidence="1">
    <location>
        <begin position="190"/>
        <end position="211"/>
    </location>
</feature>
<dbReference type="Pfam" id="PF20153">
    <property type="entry name" value="DUF6535"/>
    <property type="match status" value="1"/>
</dbReference>
<gene>
    <name evidence="3" type="ORF">EDB92DRAFT_1816395</name>
</gene>
<feature type="transmembrane region" description="Helical" evidence="1">
    <location>
        <begin position="57"/>
        <end position="76"/>
    </location>
</feature>
<name>A0AAD4QDH8_9AGAM</name>
<dbReference type="Proteomes" id="UP001201163">
    <property type="component" value="Unassembled WGS sequence"/>
</dbReference>
<reference evidence="3" key="1">
    <citation type="submission" date="2022-01" db="EMBL/GenBank/DDBJ databases">
        <title>Comparative genomics reveals a dynamic genome evolution in the ectomycorrhizal milk-cap (Lactarius) mushrooms.</title>
        <authorList>
            <consortium name="DOE Joint Genome Institute"/>
            <person name="Lebreton A."/>
            <person name="Tang N."/>
            <person name="Kuo A."/>
            <person name="LaButti K."/>
            <person name="Drula E."/>
            <person name="Barry K."/>
            <person name="Clum A."/>
            <person name="Lipzen A."/>
            <person name="Mousain D."/>
            <person name="Ng V."/>
            <person name="Wang R."/>
            <person name="Wang X."/>
            <person name="Dai Y."/>
            <person name="Henrissat B."/>
            <person name="Grigoriev I.V."/>
            <person name="Guerin-Laguette A."/>
            <person name="Yu F."/>
            <person name="Martin F.M."/>
        </authorList>
    </citation>
    <scope>NUCLEOTIDE SEQUENCE</scope>
    <source>
        <strain evidence="3">QP</strain>
    </source>
</reference>
<feature type="transmembrane region" description="Helical" evidence="1">
    <location>
        <begin position="125"/>
        <end position="148"/>
    </location>
</feature>
<keyword evidence="1" id="KW-0812">Transmembrane</keyword>
<proteinExistence type="predicted"/>
<keyword evidence="1" id="KW-1133">Transmembrane helix</keyword>
<sequence length="771" mass="86371">MSQQQESPPHNADYDTVALEKATYSDSSGAIFSIYVTHAQKLDEDNVENWKGVADRILIFAGLFSATVAIFIAISYPNLQQDPNIITQSLLAQISQQLSNATVNDSSGVSNTSIQSSFVPPGSVVFINSVWFLSLVLSLMCALLAMFLQQWARWYLHAVRQNHAPHVRAHMREHFARGARKFHVFELVEALPFLLLVSVHFFFAGLIAFAFRANHTVAYSTVAIVGFCTLSYLALTLMPLIFHDCPYYTPLTSVLWFLAQRISLSFFSVLYHGARQLHDRWGTVSEKMVESFRHRYKNKAKSLSEGMISKFENSTKRISMDIYKETLSRTLHWLREDRELEEFVDGIPGLCESNALATRNHGNTQRSIRDVLAVLPGPTSASLPWSVMQLAQRAFTSKLPKSIQQRRTRACLRALYYIPGAIRDVLAPYAVGERHSSEILPLLNSTLSLEIIDELWDTPNDDVALSVRCASAVVASFMINPLRRSLDGFVTADIGFILDGNTGKQFLAKRLRVGTDADGGVVPEYHPRSDSARLQNIVRFLADIKDTLRDMNTRWWASNEAELIRKQRLKLLKARRDHAEEYRTDHDKFDQQPEGDRASPAFVPAAQQDLITLTLEILARDSVAGSAKSQREAFRATYEEFVQAAFTQAKEQAKEQRLGQPLARMRVLSESDQEALAWIDMQAGDSIEMVKRALGSIMQSLGPQIDDTSMPYRYPPSVDLAPQVVSTVCPDDVPVPARVGSTQKSSHSPIRAIPSLPYSFSAWPEAGESPV</sequence>
<evidence type="ECO:0000313" key="4">
    <source>
        <dbReference type="Proteomes" id="UP001201163"/>
    </source>
</evidence>
<protein>
    <recommendedName>
        <fullName evidence="2">DUF6535 domain-containing protein</fullName>
    </recommendedName>
</protein>
<feature type="domain" description="DUF6535" evidence="2">
    <location>
        <begin position="34"/>
        <end position="211"/>
    </location>
</feature>